<dbReference type="InterPro" id="IPR008962">
    <property type="entry name" value="PapD-like_sf"/>
</dbReference>
<organism evidence="1">
    <name type="scientific">human gut metagenome</name>
    <dbReference type="NCBI Taxonomy" id="408170"/>
    <lineage>
        <taxon>unclassified sequences</taxon>
        <taxon>metagenomes</taxon>
        <taxon>organismal metagenomes</taxon>
    </lineage>
</organism>
<dbReference type="AlphaFoldDB" id="W1XMX7"/>
<protein>
    <submittedName>
        <fullName evidence="1">Gram-negative pili assembly chaperone protein</fullName>
    </submittedName>
</protein>
<comment type="caution">
    <text evidence="1">The sequence shown here is derived from an EMBL/GenBank/DDBJ whole genome shotgun (WGS) entry which is preliminary data.</text>
</comment>
<sequence length="50" mass="5487">MKLPLITTGMICFLGICNFAQATVSPDRTRIIFNASNKSATVRLTNQSKI</sequence>
<dbReference type="SUPFAM" id="SSF49354">
    <property type="entry name" value="PapD-like"/>
    <property type="match status" value="1"/>
</dbReference>
<evidence type="ECO:0000313" key="1">
    <source>
        <dbReference type="EMBL" id="ETJ30184.1"/>
    </source>
</evidence>
<feature type="non-terminal residue" evidence="1">
    <location>
        <position position="50"/>
    </location>
</feature>
<proteinExistence type="predicted"/>
<dbReference type="EMBL" id="AZMM01015300">
    <property type="protein sequence ID" value="ETJ30184.1"/>
    <property type="molecule type" value="Genomic_DNA"/>
</dbReference>
<reference evidence="1" key="1">
    <citation type="submission" date="2013-12" db="EMBL/GenBank/DDBJ databases">
        <title>A Varibaculum cambriense genome reconstructed from a premature infant gut community with otherwise low bacterial novelty that shifts toward anaerobic metabolism during the third week of life.</title>
        <authorList>
            <person name="Brown C.T."/>
            <person name="Sharon I."/>
            <person name="Thomas B.C."/>
            <person name="Castelle C.J."/>
            <person name="Morowitz M.J."/>
            <person name="Banfield J.F."/>
        </authorList>
    </citation>
    <scope>NUCLEOTIDE SEQUENCE</scope>
</reference>
<name>W1XMX7_9ZZZZ</name>
<accession>W1XMX7</accession>
<gene>
    <name evidence="1" type="ORF">Q604_UNBC15300G0001</name>
</gene>